<proteinExistence type="predicted"/>
<evidence type="ECO:0000313" key="2">
    <source>
        <dbReference type="EMBL" id="EYU18081.1"/>
    </source>
</evidence>
<evidence type="ECO:0000313" key="3">
    <source>
        <dbReference type="Proteomes" id="UP000030748"/>
    </source>
</evidence>
<name>A0A022PQT2_ERYGU</name>
<dbReference type="AlphaFoldDB" id="A0A022PQT2"/>
<accession>A0A022PQT2</accession>
<reference evidence="2 3" key="1">
    <citation type="journal article" date="2013" name="Proc. Natl. Acad. Sci. U.S.A.">
        <title>Fine-scale variation in meiotic recombination in Mimulus inferred from population shotgun sequencing.</title>
        <authorList>
            <person name="Hellsten U."/>
            <person name="Wright K.M."/>
            <person name="Jenkins J."/>
            <person name="Shu S."/>
            <person name="Yuan Y."/>
            <person name="Wessler S.R."/>
            <person name="Schmutz J."/>
            <person name="Willis J.H."/>
            <person name="Rokhsar D.S."/>
        </authorList>
    </citation>
    <scope>NUCLEOTIDE SEQUENCE [LARGE SCALE GENOMIC DNA]</scope>
    <source>
        <strain evidence="3">cv. DUN x IM62</strain>
    </source>
</reference>
<gene>
    <name evidence="2" type="ORF">MIMGU_mgv1a014711mg</name>
</gene>
<sequence>MFTPNSLSLLGFPLPVVCFCTTGTDPVSDEEAAAVDAVAGEDDDISGVEAFLLDEAAPALGEDVALAAVPVRVPEPPRFPDLVLEPQQQPALAGVSAAAVQREMLLRVLLRYHEPVQLADVARRQRLLEQPVLGDDSTQLRFLDHAIFRRHCIAIFILIIIIEVESTGRGGVLAAEHCSAG</sequence>
<feature type="signal peptide" evidence="1">
    <location>
        <begin position="1"/>
        <end position="18"/>
    </location>
</feature>
<evidence type="ECO:0000256" key="1">
    <source>
        <dbReference type="SAM" id="SignalP"/>
    </source>
</evidence>
<keyword evidence="1" id="KW-0732">Signal</keyword>
<dbReference type="Proteomes" id="UP000030748">
    <property type="component" value="Unassembled WGS sequence"/>
</dbReference>
<keyword evidence="3" id="KW-1185">Reference proteome</keyword>
<dbReference type="EMBL" id="KI632337">
    <property type="protein sequence ID" value="EYU18081.1"/>
    <property type="molecule type" value="Genomic_DNA"/>
</dbReference>
<protein>
    <recommendedName>
        <fullName evidence="4">Secreted protein</fullName>
    </recommendedName>
</protein>
<feature type="chain" id="PRO_5001503511" description="Secreted protein" evidence="1">
    <location>
        <begin position="19"/>
        <end position="181"/>
    </location>
</feature>
<evidence type="ECO:0008006" key="4">
    <source>
        <dbReference type="Google" id="ProtNLM"/>
    </source>
</evidence>
<organism evidence="2 3">
    <name type="scientific">Erythranthe guttata</name>
    <name type="common">Yellow monkey flower</name>
    <name type="synonym">Mimulus guttatus</name>
    <dbReference type="NCBI Taxonomy" id="4155"/>
    <lineage>
        <taxon>Eukaryota</taxon>
        <taxon>Viridiplantae</taxon>
        <taxon>Streptophyta</taxon>
        <taxon>Embryophyta</taxon>
        <taxon>Tracheophyta</taxon>
        <taxon>Spermatophyta</taxon>
        <taxon>Magnoliopsida</taxon>
        <taxon>eudicotyledons</taxon>
        <taxon>Gunneridae</taxon>
        <taxon>Pentapetalae</taxon>
        <taxon>asterids</taxon>
        <taxon>lamiids</taxon>
        <taxon>Lamiales</taxon>
        <taxon>Phrymaceae</taxon>
        <taxon>Erythranthe</taxon>
    </lineage>
</organism>